<accession>A0ABX8Y6T7</accession>
<reference evidence="1 2" key="1">
    <citation type="submission" date="2021-08" db="EMBL/GenBank/DDBJ databases">
        <title>Complete genome sequence of the strain Aneurinibacillus thermoaerophilus CCM 8960.</title>
        <authorList>
            <person name="Musilova J."/>
            <person name="Kourilova X."/>
            <person name="Pernicova I."/>
            <person name="Bezdicek M."/>
            <person name="Lengerova M."/>
            <person name="Obruca S."/>
            <person name="Sedlar K."/>
        </authorList>
    </citation>
    <scope>NUCLEOTIDE SEQUENCE [LARGE SCALE GENOMIC DNA]</scope>
    <source>
        <strain evidence="1 2">CCM 8960</strain>
    </source>
</reference>
<evidence type="ECO:0000313" key="2">
    <source>
        <dbReference type="Proteomes" id="UP000826616"/>
    </source>
</evidence>
<keyword evidence="2" id="KW-1185">Reference proteome</keyword>
<evidence type="ECO:0000313" key="1">
    <source>
        <dbReference type="EMBL" id="QYY41256.1"/>
    </source>
</evidence>
<dbReference type="EMBL" id="CP080764">
    <property type="protein sequence ID" value="QYY41256.1"/>
    <property type="molecule type" value="Genomic_DNA"/>
</dbReference>
<dbReference type="Proteomes" id="UP000826616">
    <property type="component" value="Chromosome"/>
</dbReference>
<protein>
    <submittedName>
        <fullName evidence="1">Uncharacterized protein</fullName>
    </submittedName>
</protein>
<proteinExistence type="predicted"/>
<name>A0ABX8Y6T7_ANETH</name>
<dbReference type="GeneID" id="97141668"/>
<dbReference type="RefSeq" id="WP_156424033.1">
    <property type="nucleotide sequence ID" value="NZ_CP080764.1"/>
</dbReference>
<gene>
    <name evidence="1" type="ORF">K3F53_09840</name>
</gene>
<sequence length="51" mass="6136">MSERRASEVEKRMDEGHSTGIGTNYKRLYFLIWHSTFEYSSAFFRKESKKL</sequence>
<organism evidence="1 2">
    <name type="scientific">Aneurinibacillus thermoaerophilus</name>
    <dbReference type="NCBI Taxonomy" id="143495"/>
    <lineage>
        <taxon>Bacteria</taxon>
        <taxon>Bacillati</taxon>
        <taxon>Bacillota</taxon>
        <taxon>Bacilli</taxon>
        <taxon>Bacillales</taxon>
        <taxon>Paenibacillaceae</taxon>
        <taxon>Aneurinibacillus group</taxon>
        <taxon>Aneurinibacillus</taxon>
    </lineage>
</organism>